<feature type="domain" description="DUF7168" evidence="2">
    <location>
        <begin position="257"/>
        <end position="354"/>
    </location>
</feature>
<evidence type="ECO:0000259" key="2">
    <source>
        <dbReference type="Pfam" id="PF23771"/>
    </source>
</evidence>
<dbReference type="Pfam" id="PF10979">
    <property type="entry name" value="DUF2786"/>
    <property type="match status" value="1"/>
</dbReference>
<evidence type="ECO:0000259" key="1">
    <source>
        <dbReference type="Pfam" id="PF10979"/>
    </source>
</evidence>
<name>A0ABZ2FL63_9MICO</name>
<evidence type="ECO:0000313" key="4">
    <source>
        <dbReference type="Proteomes" id="UP001381003"/>
    </source>
</evidence>
<dbReference type="InterPro" id="IPR024498">
    <property type="entry name" value="DUF2786"/>
</dbReference>
<sequence>MTAFGIGRDREADIAEMADRVMQGASAWSNRRTRTAERSIAQLVDDTRTRYDRECAGWAILSILAERVGLAFERGWQPVDLHRHVTRSTKAPAASLLGDAMAYHLRPYARATVDPDWWTQMEAIGASVWWPDHESYPAARGARDSWPEVVRGAVELIAAIWGVPRIEQIGPLPGQAHPSSPRPSSHVDARVLERVRALLAKAESTTFEAEAETFTAGAQALMARHSIDAALLAASTPTSDAPGLRRVGIEGPYESPKVSLLSGIAAANAARAVWTKDLGYATLIGHHDDLDAVETLFTSLLVQATTAMAQHGQRTDARGRSRTAAFRRSFLVAFAHRIGERLREVVDAEVATAAGERHGSTGTDLVPLLEQRREAVDDAVDEHFPYLRAARSTTVSDGEGWFSGQAAADRASLSGGGAVEGRH</sequence>
<evidence type="ECO:0000313" key="3">
    <source>
        <dbReference type="EMBL" id="WWF06842.1"/>
    </source>
</evidence>
<protein>
    <submittedName>
        <fullName evidence="3">DUF2786 domain-containing protein</fullName>
    </submittedName>
</protein>
<keyword evidence="4" id="KW-1185">Reference proteome</keyword>
<gene>
    <name evidence="3" type="ORF">N5P18_08230</name>
</gene>
<organism evidence="3 4">
    <name type="scientific">Janibacter terrae</name>
    <dbReference type="NCBI Taxonomy" id="103817"/>
    <lineage>
        <taxon>Bacteria</taxon>
        <taxon>Bacillati</taxon>
        <taxon>Actinomycetota</taxon>
        <taxon>Actinomycetes</taxon>
        <taxon>Micrococcales</taxon>
        <taxon>Intrasporangiaceae</taxon>
        <taxon>Janibacter</taxon>
    </lineage>
</organism>
<dbReference type="EMBL" id="CP104874">
    <property type="protein sequence ID" value="WWF06842.1"/>
    <property type="molecule type" value="Genomic_DNA"/>
</dbReference>
<dbReference type="Proteomes" id="UP001381003">
    <property type="component" value="Chromosome"/>
</dbReference>
<accession>A0ABZ2FL63</accession>
<reference evidence="3 4" key="1">
    <citation type="submission" date="2022-09" db="EMBL/GenBank/DDBJ databases">
        <title>Complete genome sequence of Janibacter terrae strain COS04-44, PCL-degrading bacteria isolated from oil spilled coast.</title>
        <authorList>
            <person name="Park H."/>
            <person name="Kim J.Y."/>
            <person name="An S.H."/>
            <person name="Lee C.M."/>
            <person name="Weon H.-Y."/>
        </authorList>
    </citation>
    <scope>NUCLEOTIDE SEQUENCE [LARGE SCALE GENOMIC DNA]</scope>
    <source>
        <strain evidence="3 4">COS04-44</strain>
    </source>
</reference>
<dbReference type="RefSeq" id="WP_338539252.1">
    <property type="nucleotide sequence ID" value="NZ_CP104874.1"/>
</dbReference>
<proteinExistence type="predicted"/>
<dbReference type="InterPro" id="IPR055592">
    <property type="entry name" value="DUF7168"/>
</dbReference>
<feature type="domain" description="DUF2786" evidence="1">
    <location>
        <begin position="190"/>
        <end position="228"/>
    </location>
</feature>
<dbReference type="Pfam" id="PF23771">
    <property type="entry name" value="DUF7168"/>
    <property type="match status" value="1"/>
</dbReference>